<dbReference type="OrthoDB" id="6620323at2759"/>
<organism evidence="1 2">
    <name type="scientific">Nephila pilipes</name>
    <name type="common">Giant wood spider</name>
    <name type="synonym">Nephila maculata</name>
    <dbReference type="NCBI Taxonomy" id="299642"/>
    <lineage>
        <taxon>Eukaryota</taxon>
        <taxon>Metazoa</taxon>
        <taxon>Ecdysozoa</taxon>
        <taxon>Arthropoda</taxon>
        <taxon>Chelicerata</taxon>
        <taxon>Arachnida</taxon>
        <taxon>Araneae</taxon>
        <taxon>Araneomorphae</taxon>
        <taxon>Entelegynae</taxon>
        <taxon>Araneoidea</taxon>
        <taxon>Nephilidae</taxon>
        <taxon>Nephila</taxon>
    </lineage>
</organism>
<keyword evidence="2" id="KW-1185">Reference proteome</keyword>
<dbReference type="Proteomes" id="UP000887013">
    <property type="component" value="Unassembled WGS sequence"/>
</dbReference>
<evidence type="ECO:0000313" key="1">
    <source>
        <dbReference type="EMBL" id="GFS67635.1"/>
    </source>
</evidence>
<dbReference type="EMBL" id="BMAW01000139">
    <property type="protein sequence ID" value="GFS67635.1"/>
    <property type="molecule type" value="Genomic_DNA"/>
</dbReference>
<comment type="caution">
    <text evidence="1">The sequence shown here is derived from an EMBL/GenBank/DDBJ whole genome shotgun (WGS) entry which is preliminary data.</text>
</comment>
<gene>
    <name evidence="1" type="ORF">NPIL_238461</name>
</gene>
<proteinExistence type="predicted"/>
<accession>A0A8X6K586</accession>
<evidence type="ECO:0000313" key="2">
    <source>
        <dbReference type="Proteomes" id="UP000887013"/>
    </source>
</evidence>
<dbReference type="AlphaFoldDB" id="A0A8X6K586"/>
<name>A0A8X6K586_NEPPI</name>
<protein>
    <submittedName>
        <fullName evidence="1">Uncharacterized protein</fullName>
    </submittedName>
</protein>
<reference evidence="1" key="1">
    <citation type="submission" date="2020-08" db="EMBL/GenBank/DDBJ databases">
        <title>Multicomponent nature underlies the extraordinary mechanical properties of spider dragline silk.</title>
        <authorList>
            <person name="Kono N."/>
            <person name="Nakamura H."/>
            <person name="Mori M."/>
            <person name="Yoshida Y."/>
            <person name="Ohtoshi R."/>
            <person name="Malay A.D."/>
            <person name="Moran D.A.P."/>
            <person name="Tomita M."/>
            <person name="Numata K."/>
            <person name="Arakawa K."/>
        </authorList>
    </citation>
    <scope>NUCLEOTIDE SEQUENCE</scope>
</reference>
<sequence>MYPCPAVIVRAKDLTDILDICKSLITDRITKSIVEETNKYICSVKTNYSRSRDARGRRMERGERMERDVLCLFYLSGVYHGNRVILEELWRRD</sequence>